<keyword evidence="2" id="KW-1185">Reference proteome</keyword>
<gene>
    <name evidence="1" type="ORF">SAMN05661030_3577</name>
</gene>
<evidence type="ECO:0000313" key="2">
    <source>
        <dbReference type="Proteomes" id="UP000199022"/>
    </source>
</evidence>
<reference evidence="2" key="1">
    <citation type="submission" date="2016-10" db="EMBL/GenBank/DDBJ databases">
        <authorList>
            <person name="Varghese N."/>
            <person name="Submissions S."/>
        </authorList>
    </citation>
    <scope>NUCLEOTIDE SEQUENCE [LARGE SCALE GENOMIC DNA]</scope>
    <source>
        <strain evidence="2">DSM 45962</strain>
    </source>
</reference>
<protein>
    <submittedName>
        <fullName evidence="1">Uncharacterized protein</fullName>
    </submittedName>
</protein>
<name>A0A1I1SXB4_9ACTN</name>
<sequence length="90" mass="10083">MVQVLAGAGERVQVERGPSGPLRFWRGEGLGRGRYEVGQLVEHRVEAGPGRQVWRVEAVRSGRSRTSFAGVFDLTWEPAADRWSLVRVHD</sequence>
<evidence type="ECO:0000313" key="1">
    <source>
        <dbReference type="EMBL" id="SFD51105.1"/>
    </source>
</evidence>
<proteinExistence type="predicted"/>
<dbReference type="OrthoDB" id="5243842at2"/>
<dbReference type="Proteomes" id="UP000199022">
    <property type="component" value="Unassembled WGS sequence"/>
</dbReference>
<accession>A0A1I1SXB4</accession>
<organism evidence="1 2">
    <name type="scientific">Klenkia taihuensis</name>
    <dbReference type="NCBI Taxonomy" id="1225127"/>
    <lineage>
        <taxon>Bacteria</taxon>
        <taxon>Bacillati</taxon>
        <taxon>Actinomycetota</taxon>
        <taxon>Actinomycetes</taxon>
        <taxon>Geodermatophilales</taxon>
        <taxon>Geodermatophilaceae</taxon>
        <taxon>Klenkia</taxon>
    </lineage>
</organism>
<dbReference type="EMBL" id="FOMD01000004">
    <property type="protein sequence ID" value="SFD51105.1"/>
    <property type="molecule type" value="Genomic_DNA"/>
</dbReference>
<dbReference type="AlphaFoldDB" id="A0A1I1SXB4"/>
<dbReference type="STRING" id="1225127.SAMN05661030_3577"/>